<dbReference type="RefSeq" id="WP_149114806.1">
    <property type="nucleotide sequence ID" value="NZ_CP042425.1"/>
</dbReference>
<evidence type="ECO:0000256" key="1">
    <source>
        <dbReference type="SAM" id="Phobius"/>
    </source>
</evidence>
<dbReference type="EMBL" id="CP042425">
    <property type="protein sequence ID" value="QEL20511.1"/>
    <property type="molecule type" value="Genomic_DNA"/>
</dbReference>
<organism evidence="2 3">
    <name type="scientific">Limnoglobus roseus</name>
    <dbReference type="NCBI Taxonomy" id="2598579"/>
    <lineage>
        <taxon>Bacteria</taxon>
        <taxon>Pseudomonadati</taxon>
        <taxon>Planctomycetota</taxon>
        <taxon>Planctomycetia</taxon>
        <taxon>Gemmatales</taxon>
        <taxon>Gemmataceae</taxon>
        <taxon>Limnoglobus</taxon>
    </lineage>
</organism>
<name>A0A5C1AMN9_9BACT</name>
<keyword evidence="3" id="KW-1185">Reference proteome</keyword>
<evidence type="ECO:0000313" key="3">
    <source>
        <dbReference type="Proteomes" id="UP000324974"/>
    </source>
</evidence>
<feature type="transmembrane region" description="Helical" evidence="1">
    <location>
        <begin position="36"/>
        <end position="60"/>
    </location>
</feature>
<proteinExistence type="predicted"/>
<accession>A0A5C1AMN9</accession>
<keyword evidence="1" id="KW-0812">Transmembrane</keyword>
<dbReference type="Proteomes" id="UP000324974">
    <property type="component" value="Chromosome"/>
</dbReference>
<keyword evidence="1" id="KW-0472">Membrane</keyword>
<protein>
    <submittedName>
        <fullName evidence="2">Uncharacterized protein</fullName>
    </submittedName>
</protein>
<keyword evidence="1" id="KW-1133">Transmembrane helix</keyword>
<dbReference type="PROSITE" id="PS51257">
    <property type="entry name" value="PROKAR_LIPOPROTEIN"/>
    <property type="match status" value="1"/>
</dbReference>
<dbReference type="AlphaFoldDB" id="A0A5C1AMN9"/>
<reference evidence="3" key="1">
    <citation type="submission" date="2019-08" db="EMBL/GenBank/DDBJ databases">
        <title>Limnoglobus roseus gen. nov., sp. nov., a novel freshwater planctomycete with a giant genome from the family Gemmataceae.</title>
        <authorList>
            <person name="Kulichevskaya I.S."/>
            <person name="Naumoff D.G."/>
            <person name="Miroshnikov K."/>
            <person name="Ivanova A."/>
            <person name="Philippov D.A."/>
            <person name="Hakobyan A."/>
            <person name="Rijpstra I.C."/>
            <person name="Sinninghe Damste J.S."/>
            <person name="Liesack W."/>
            <person name="Dedysh S.N."/>
        </authorList>
    </citation>
    <scope>NUCLEOTIDE SEQUENCE [LARGE SCALE GENOMIC DNA]</scope>
    <source>
        <strain evidence="3">PX52</strain>
    </source>
</reference>
<gene>
    <name evidence="2" type="ORF">PX52LOC_07615</name>
</gene>
<sequence length="76" mass="8088">MKYTSFAVALLGCIIAAFGGCQFFTAEGPGQSENPFPWRLVLSITFATALMVAAAMMWIFGGEGYTAGKTQRIGTL</sequence>
<evidence type="ECO:0000313" key="2">
    <source>
        <dbReference type="EMBL" id="QEL20511.1"/>
    </source>
</evidence>
<dbReference type="KEGG" id="lrs:PX52LOC_07615"/>